<proteinExistence type="predicted"/>
<evidence type="ECO:0000256" key="1">
    <source>
        <dbReference type="SAM" id="MobiDB-lite"/>
    </source>
</evidence>
<dbReference type="GO" id="GO:0016491">
    <property type="term" value="F:oxidoreductase activity"/>
    <property type="evidence" value="ECO:0007669"/>
    <property type="project" value="InterPro"/>
</dbReference>
<evidence type="ECO:0000313" key="4">
    <source>
        <dbReference type="Proteomes" id="UP000248783"/>
    </source>
</evidence>
<dbReference type="SUPFAM" id="SSF54373">
    <property type="entry name" value="FAD-linked reductases, C-terminal domain"/>
    <property type="match status" value="1"/>
</dbReference>
<accession>A0A2W5WR06</accession>
<feature type="domain" description="Amine oxidase" evidence="2">
    <location>
        <begin position="35"/>
        <end position="315"/>
    </location>
</feature>
<gene>
    <name evidence="3" type="ORF">DNL40_07450</name>
</gene>
<dbReference type="AlphaFoldDB" id="A0A2W5WR06"/>
<comment type="caution">
    <text evidence="3">The sequence shown here is derived from an EMBL/GenBank/DDBJ whole genome shotgun (WGS) entry which is preliminary data.</text>
</comment>
<dbReference type="InterPro" id="IPR036188">
    <property type="entry name" value="FAD/NAD-bd_sf"/>
</dbReference>
<dbReference type="RefSeq" id="WP_111250837.1">
    <property type="nucleotide sequence ID" value="NZ_QKWH01000004.1"/>
</dbReference>
<keyword evidence="4" id="KW-1185">Reference proteome</keyword>
<dbReference type="Proteomes" id="UP000248783">
    <property type="component" value="Unassembled WGS sequence"/>
</dbReference>
<dbReference type="InterPro" id="IPR002937">
    <property type="entry name" value="Amino_oxidase"/>
</dbReference>
<dbReference type="SUPFAM" id="SSF51905">
    <property type="entry name" value="FAD/NAD(P)-binding domain"/>
    <property type="match status" value="1"/>
</dbReference>
<dbReference type="Gene3D" id="3.50.50.60">
    <property type="entry name" value="FAD/NAD(P)-binding domain"/>
    <property type="match status" value="1"/>
</dbReference>
<dbReference type="Pfam" id="PF01593">
    <property type="entry name" value="Amino_oxidase"/>
    <property type="match status" value="1"/>
</dbReference>
<sequence length="504" mass="50787">MSADGAAPVPAPAGPSGGGHQAPEDVDAVVVGGGIAGLTAARTLARRGLRTVVLEADTAPGGPVRGGSFASLPSVPMDLGVESYAARGEAVTALARALGLTVVSPAAAQAWGYAAGRTFPLPRAGILGIPSIPWAPDVRRAIGWPGVLRATLDRRLPVRFADTSSLGALVRSRLGNRVADRLVTLVAAGVHSATLDKLDVDAVAPGLVEAFRREGSLTRAVASQRRSAPAGSAVRGIDGGIHALVEAIVGELNAEAEAWADSPADDADGSDLVHAGVRTGQPVVAVERDAEGRWRVTTAAGTVVRAPRLVAATPALGPLLSPWAGGVAAPEPEAGAPIALVTLLLDAPELDAAPRGTGMLIAPDAPGSDGTGPGRGVRAKAFTHATAKWPWLADRVRAAAGPGVHVVRLSYGRLGDGSADPDVDQAAHDASVLLGVDLAGRVRDHLLQRWDGSLPPPTPAYRARLATFTDAIGSTPGLTVVGGWVAGTGLASIVGHAQTAVADL</sequence>
<evidence type="ECO:0000313" key="3">
    <source>
        <dbReference type="EMBL" id="PZR53560.1"/>
    </source>
</evidence>
<dbReference type="Gene3D" id="1.10.3110.10">
    <property type="entry name" value="protoporphyrinogen ix oxidase, domain 3"/>
    <property type="match status" value="1"/>
</dbReference>
<dbReference type="PANTHER" id="PTHR42923">
    <property type="entry name" value="PROTOPORPHYRINOGEN OXIDASE"/>
    <property type="match status" value="1"/>
</dbReference>
<protein>
    <submittedName>
        <fullName evidence="3">FAD-dependent oxidoreductase</fullName>
    </submittedName>
</protein>
<dbReference type="Gene3D" id="3.90.660.20">
    <property type="entry name" value="Protoporphyrinogen oxidase, mitochondrial, domain 2"/>
    <property type="match status" value="1"/>
</dbReference>
<dbReference type="PRINTS" id="PR00411">
    <property type="entry name" value="PNDRDTASEI"/>
</dbReference>
<evidence type="ECO:0000259" key="2">
    <source>
        <dbReference type="Pfam" id="PF01593"/>
    </source>
</evidence>
<dbReference type="PANTHER" id="PTHR42923:SF3">
    <property type="entry name" value="PROTOPORPHYRINOGEN OXIDASE"/>
    <property type="match status" value="1"/>
</dbReference>
<reference evidence="3 4" key="1">
    <citation type="submission" date="2018-06" db="EMBL/GenBank/DDBJ databases">
        <title>Whole genome sequencing of a novel hydrocarbon degrading bacterial strain, PW21 isolated from oil contaminated produced water sample.</title>
        <authorList>
            <person name="Nagkirti P."/>
            <person name="Shaikh A."/>
            <person name="Gowdaman V."/>
            <person name="Engineer A.E."/>
            <person name="Dagar S."/>
            <person name="Dhakephalkar P.K."/>
        </authorList>
    </citation>
    <scope>NUCLEOTIDE SEQUENCE [LARGE SCALE GENOMIC DNA]</scope>
    <source>
        <strain evidence="3 4">PW21</strain>
    </source>
</reference>
<organism evidence="3 4">
    <name type="scientific">Xylanimonas oleitrophica</name>
    <dbReference type="NCBI Taxonomy" id="2607479"/>
    <lineage>
        <taxon>Bacteria</taxon>
        <taxon>Bacillati</taxon>
        <taxon>Actinomycetota</taxon>
        <taxon>Actinomycetes</taxon>
        <taxon>Micrococcales</taxon>
        <taxon>Promicromonosporaceae</taxon>
        <taxon>Xylanimonas</taxon>
    </lineage>
</organism>
<name>A0A2W5WR06_9MICO</name>
<feature type="region of interest" description="Disordered" evidence="1">
    <location>
        <begin position="1"/>
        <end position="25"/>
    </location>
</feature>
<dbReference type="EMBL" id="QKWH01000004">
    <property type="protein sequence ID" value="PZR53560.1"/>
    <property type="molecule type" value="Genomic_DNA"/>
</dbReference>
<dbReference type="InterPro" id="IPR050464">
    <property type="entry name" value="Zeta_carotene_desat/Oxidored"/>
</dbReference>